<dbReference type="HAMAP" id="MF_00228">
    <property type="entry name" value="Thz_kinase"/>
    <property type="match status" value="1"/>
</dbReference>
<dbReference type="EC" id="2.7.1.50" evidence="11"/>
<evidence type="ECO:0000256" key="9">
    <source>
        <dbReference type="ARBA" id="ARBA00022842"/>
    </source>
</evidence>
<comment type="cofactor">
    <cofactor evidence="2 11">
        <name>Mg(2+)</name>
        <dbReference type="ChEBI" id="CHEBI:18420"/>
    </cofactor>
</comment>
<evidence type="ECO:0000256" key="10">
    <source>
        <dbReference type="ARBA" id="ARBA00022977"/>
    </source>
</evidence>
<dbReference type="AlphaFoldDB" id="A0A7V3NU28"/>
<evidence type="ECO:0000256" key="3">
    <source>
        <dbReference type="ARBA" id="ARBA00004868"/>
    </source>
</evidence>
<evidence type="ECO:0000313" key="12">
    <source>
        <dbReference type="EMBL" id="HGB36508.1"/>
    </source>
</evidence>
<comment type="caution">
    <text evidence="12">The sequence shown here is derived from an EMBL/GenBank/DDBJ whole genome shotgun (WGS) entry which is preliminary data.</text>
</comment>
<dbReference type="PIRSF" id="PIRSF000513">
    <property type="entry name" value="Thz_kinase"/>
    <property type="match status" value="1"/>
</dbReference>
<comment type="function">
    <text evidence="11">Catalyzes the phosphorylation of the hydroxyl group of 4-methyl-5-beta-hydroxyethylthiazole (THZ).</text>
</comment>
<evidence type="ECO:0000256" key="5">
    <source>
        <dbReference type="ARBA" id="ARBA00022723"/>
    </source>
</evidence>
<dbReference type="Gene3D" id="3.40.1190.20">
    <property type="match status" value="1"/>
</dbReference>
<reference evidence="12" key="1">
    <citation type="journal article" date="2020" name="mSystems">
        <title>Genome- and Community-Level Interaction Insights into Carbon Utilization and Element Cycling Functions of Hydrothermarchaeota in Hydrothermal Sediment.</title>
        <authorList>
            <person name="Zhou Z."/>
            <person name="Liu Y."/>
            <person name="Xu W."/>
            <person name="Pan J."/>
            <person name="Luo Z.H."/>
            <person name="Li M."/>
        </authorList>
    </citation>
    <scope>NUCLEOTIDE SEQUENCE [LARGE SCALE GENOMIC DNA]</scope>
    <source>
        <strain evidence="12">SpSt-754</strain>
    </source>
</reference>
<dbReference type="Pfam" id="PF02110">
    <property type="entry name" value="HK"/>
    <property type="match status" value="1"/>
</dbReference>
<protein>
    <recommendedName>
        <fullName evidence="11">Hydroxyethylthiazole kinase</fullName>
        <ecNumber evidence="11">2.7.1.50</ecNumber>
    </recommendedName>
    <alternativeName>
        <fullName evidence="11">4-methyl-5-beta-hydroxyethylthiazole kinase</fullName>
        <shortName evidence="11">TH kinase</shortName>
        <shortName evidence="11">Thz kinase</shortName>
    </alternativeName>
</protein>
<dbReference type="GO" id="GO:0009228">
    <property type="term" value="P:thiamine biosynthetic process"/>
    <property type="evidence" value="ECO:0007669"/>
    <property type="project" value="UniProtKB-KW"/>
</dbReference>
<comment type="similarity">
    <text evidence="11">Belongs to the Thz kinase family.</text>
</comment>
<dbReference type="GO" id="GO:0009229">
    <property type="term" value="P:thiamine diphosphate biosynthetic process"/>
    <property type="evidence" value="ECO:0007669"/>
    <property type="project" value="UniProtKB-UniRule"/>
</dbReference>
<dbReference type="NCBIfam" id="TIGR00694">
    <property type="entry name" value="thiM"/>
    <property type="match status" value="1"/>
</dbReference>
<dbReference type="GO" id="GO:0000287">
    <property type="term" value="F:magnesium ion binding"/>
    <property type="evidence" value="ECO:0007669"/>
    <property type="project" value="UniProtKB-UniRule"/>
</dbReference>
<dbReference type="CDD" id="cd01170">
    <property type="entry name" value="THZ_kinase"/>
    <property type="match status" value="1"/>
</dbReference>
<dbReference type="PRINTS" id="PR01099">
    <property type="entry name" value="HYETHTZKNASE"/>
</dbReference>
<sequence>MEIRERAQKALENIKKFNPLIHNITNYVAANFQANVLLAIGASPVMAHSEDEVEDMVAISDALVLNIGTPTKSIVNSMIIAGKRAKELKKPVILDPVGAGATKFRNNAIEKILSEVQVDIIRGNASEIGAICGIEGNTKGVDSTINPEEVLKSAIDFSNKTGTVVVISGATDYIVSGEEVIKCYNGIPLLGKITGSGCAVTSIIGAFSAVEENKAFASLFGLGLFGVAGEIAFANAKGPGSFYSLLIDSLYNITPDVFMKKLKFDIKGSQS</sequence>
<feature type="binding site" evidence="11">
    <location>
        <position position="122"/>
    </location>
    <ligand>
        <name>ATP</name>
        <dbReference type="ChEBI" id="CHEBI:30616"/>
    </ligand>
</feature>
<keyword evidence="6 11" id="KW-0547">Nucleotide-binding</keyword>
<evidence type="ECO:0000256" key="11">
    <source>
        <dbReference type="HAMAP-Rule" id="MF_00228"/>
    </source>
</evidence>
<name>A0A7V3NU28_UNCW3</name>
<dbReference type="InterPro" id="IPR000417">
    <property type="entry name" value="Hyethyz_kinase"/>
</dbReference>
<dbReference type="NCBIfam" id="NF006830">
    <property type="entry name" value="PRK09355.1"/>
    <property type="match status" value="1"/>
</dbReference>
<keyword evidence="9 11" id="KW-0460">Magnesium</keyword>
<evidence type="ECO:0000256" key="7">
    <source>
        <dbReference type="ARBA" id="ARBA00022777"/>
    </source>
</evidence>
<comment type="catalytic activity">
    <reaction evidence="1 11">
        <text>5-(2-hydroxyethyl)-4-methylthiazole + ATP = 4-methyl-5-(2-phosphooxyethyl)-thiazole + ADP + H(+)</text>
        <dbReference type="Rhea" id="RHEA:24212"/>
        <dbReference type="ChEBI" id="CHEBI:15378"/>
        <dbReference type="ChEBI" id="CHEBI:17957"/>
        <dbReference type="ChEBI" id="CHEBI:30616"/>
        <dbReference type="ChEBI" id="CHEBI:58296"/>
        <dbReference type="ChEBI" id="CHEBI:456216"/>
        <dbReference type="EC" id="2.7.1.50"/>
    </reaction>
</comment>
<comment type="pathway">
    <text evidence="3 11">Cofactor biosynthesis; thiamine diphosphate biosynthesis; 4-methyl-5-(2-phosphoethyl)-thiazole from 5-(2-hydroxyethyl)-4-methylthiazole: step 1/1.</text>
</comment>
<evidence type="ECO:0000256" key="6">
    <source>
        <dbReference type="ARBA" id="ARBA00022741"/>
    </source>
</evidence>
<feature type="binding site" evidence="11">
    <location>
        <position position="195"/>
    </location>
    <ligand>
        <name>substrate</name>
    </ligand>
</feature>
<evidence type="ECO:0000256" key="2">
    <source>
        <dbReference type="ARBA" id="ARBA00001946"/>
    </source>
</evidence>
<keyword evidence="8 11" id="KW-0067">ATP-binding</keyword>
<organism evidence="12">
    <name type="scientific">candidate division WOR-3 bacterium</name>
    <dbReference type="NCBI Taxonomy" id="2052148"/>
    <lineage>
        <taxon>Bacteria</taxon>
        <taxon>Bacteria division WOR-3</taxon>
    </lineage>
</organism>
<dbReference type="SUPFAM" id="SSF53613">
    <property type="entry name" value="Ribokinase-like"/>
    <property type="match status" value="1"/>
</dbReference>
<keyword evidence="4 11" id="KW-0808">Transferase</keyword>
<dbReference type="UniPathway" id="UPA00060">
    <property type="reaction ID" value="UER00139"/>
</dbReference>
<keyword evidence="10 11" id="KW-0784">Thiamine biosynthesis</keyword>
<dbReference type="InterPro" id="IPR029056">
    <property type="entry name" value="Ribokinase-like"/>
</dbReference>
<keyword evidence="5 11" id="KW-0479">Metal-binding</keyword>
<accession>A0A7V3NU28</accession>
<evidence type="ECO:0000256" key="4">
    <source>
        <dbReference type="ARBA" id="ARBA00022679"/>
    </source>
</evidence>
<keyword evidence="7 11" id="KW-0418">Kinase</keyword>
<feature type="binding site" evidence="11">
    <location>
        <position position="46"/>
    </location>
    <ligand>
        <name>substrate</name>
    </ligand>
</feature>
<evidence type="ECO:0000256" key="1">
    <source>
        <dbReference type="ARBA" id="ARBA00001771"/>
    </source>
</evidence>
<gene>
    <name evidence="11" type="primary">thiM</name>
    <name evidence="12" type="ORF">ENV38_06370</name>
</gene>
<evidence type="ECO:0000256" key="8">
    <source>
        <dbReference type="ARBA" id="ARBA00022840"/>
    </source>
</evidence>
<dbReference type="GO" id="GO:0005524">
    <property type="term" value="F:ATP binding"/>
    <property type="evidence" value="ECO:0007669"/>
    <property type="project" value="UniProtKB-UniRule"/>
</dbReference>
<dbReference type="GO" id="GO:0004417">
    <property type="term" value="F:hydroxyethylthiazole kinase activity"/>
    <property type="evidence" value="ECO:0007669"/>
    <property type="project" value="UniProtKB-UniRule"/>
</dbReference>
<feature type="binding site" evidence="11">
    <location>
        <position position="168"/>
    </location>
    <ligand>
        <name>ATP</name>
        <dbReference type="ChEBI" id="CHEBI:30616"/>
    </ligand>
</feature>
<proteinExistence type="inferred from homology"/>
<dbReference type="EMBL" id="DTGD01000240">
    <property type="protein sequence ID" value="HGB36508.1"/>
    <property type="molecule type" value="Genomic_DNA"/>
</dbReference>